<dbReference type="RefSeq" id="WP_006721044.1">
    <property type="nucleotide sequence ID" value="NZ_CP085935.1"/>
</dbReference>
<dbReference type="eggNOG" id="COG0673">
    <property type="taxonomic scope" value="Bacteria"/>
</dbReference>
<reference evidence="4 5" key="1">
    <citation type="submission" date="2008-10" db="EMBL/GenBank/DDBJ databases">
        <title>Draft genome sequence of Collinsella stercoris (DSM 13279).</title>
        <authorList>
            <person name="Sudarsanam P."/>
            <person name="Ley R."/>
            <person name="Guruge J."/>
            <person name="Turnbaugh P.J."/>
            <person name="Mahowald M."/>
            <person name="Liep D."/>
            <person name="Gordon J."/>
        </authorList>
    </citation>
    <scope>NUCLEOTIDE SEQUENCE [LARGE SCALE GENOMIC DNA]</scope>
    <source>
        <strain evidence="4 5">DSM 13279</strain>
    </source>
</reference>
<dbReference type="EMBL" id="ABXJ01000073">
    <property type="protein sequence ID" value="EEA90403.1"/>
    <property type="molecule type" value="Genomic_DNA"/>
</dbReference>
<accession>B6GBE1</accession>
<feature type="domain" description="Gfo/Idh/MocA-like oxidoreductase N-terminal" evidence="2">
    <location>
        <begin position="2"/>
        <end position="117"/>
    </location>
</feature>
<dbReference type="InterPro" id="IPR055170">
    <property type="entry name" value="GFO_IDH_MocA-like_dom"/>
</dbReference>
<dbReference type="Gene3D" id="3.30.360.10">
    <property type="entry name" value="Dihydrodipicolinate Reductase, domain 2"/>
    <property type="match status" value="1"/>
</dbReference>
<dbReference type="Gene3D" id="3.40.50.720">
    <property type="entry name" value="NAD(P)-binding Rossmann-like Domain"/>
    <property type="match status" value="1"/>
</dbReference>
<evidence type="ECO:0000313" key="5">
    <source>
        <dbReference type="Proteomes" id="UP000003560"/>
    </source>
</evidence>
<organism evidence="4 5">
    <name type="scientific">Collinsella stercoris DSM 13279</name>
    <dbReference type="NCBI Taxonomy" id="445975"/>
    <lineage>
        <taxon>Bacteria</taxon>
        <taxon>Bacillati</taxon>
        <taxon>Actinomycetota</taxon>
        <taxon>Coriobacteriia</taxon>
        <taxon>Coriobacteriales</taxon>
        <taxon>Coriobacteriaceae</taxon>
        <taxon>Collinsella</taxon>
    </lineage>
</organism>
<evidence type="ECO:0000256" key="1">
    <source>
        <dbReference type="SAM" id="MobiDB-lite"/>
    </source>
</evidence>
<dbReference type="STRING" id="445975.COLSTE_01400"/>
<dbReference type="Pfam" id="PF22725">
    <property type="entry name" value="GFO_IDH_MocA_C3"/>
    <property type="match status" value="1"/>
</dbReference>
<evidence type="ECO:0000313" key="4">
    <source>
        <dbReference type="EMBL" id="EEA90403.1"/>
    </source>
</evidence>
<dbReference type="SUPFAM" id="SSF55347">
    <property type="entry name" value="Glyceraldehyde-3-phosphate dehydrogenase-like, C-terminal domain"/>
    <property type="match status" value="1"/>
</dbReference>
<dbReference type="PANTHER" id="PTHR43054:SF1">
    <property type="entry name" value="SCYLLO-INOSITOL 2-DEHYDROGENASE (NADP(+)) IOLU"/>
    <property type="match status" value="1"/>
</dbReference>
<dbReference type="AlphaFoldDB" id="B6GBE1"/>
<dbReference type="PANTHER" id="PTHR43054">
    <property type="match status" value="1"/>
</dbReference>
<dbReference type="OrthoDB" id="9815825at2"/>
<evidence type="ECO:0000259" key="3">
    <source>
        <dbReference type="Pfam" id="PF22725"/>
    </source>
</evidence>
<dbReference type="GeneID" id="98003145"/>
<sequence>MIRLATIGTSAITSSLLDALTKVEGVSFVGTLSRDAERAAAFTAKHHGTRPFASLDELTACIDVDAVYIGSPNALHCPQALACIAGGKHVLVEKPFCANARQARKVFAAAEAAGVVALEAIRPLHDPAFHALKDAIAELGAVRRATLRFGKYSSRYDEILAGRRTNIFDCAMASGSLMDIGVYTVEPLIELFGTPQRVCASAALLDEQTRELTGGALDGAGVIMASYPGMVATLHHSKITNDLASSQIEGELGTLTIEGISAPSAARLDLRVASTNGDAVVYSSAQTSTRAIELPRADNTMAYELADFAQAIEAVRAGMRPIEAPAGTFGSIGHFRDVTLASLALMDEARRQTGVSFPADGGEDVEAGTGLGAGSDFDASADADAIVDADAIAPQGR</sequence>
<protein>
    <submittedName>
        <fullName evidence="4">Oxidoreductase, NAD-binding domain protein</fullName>
    </submittedName>
</protein>
<dbReference type="InterPro" id="IPR036291">
    <property type="entry name" value="NAD(P)-bd_dom_sf"/>
</dbReference>
<feature type="region of interest" description="Disordered" evidence="1">
    <location>
        <begin position="354"/>
        <end position="376"/>
    </location>
</feature>
<reference evidence="4 5" key="2">
    <citation type="submission" date="2008-10" db="EMBL/GenBank/DDBJ databases">
        <authorList>
            <person name="Fulton L."/>
            <person name="Clifton S."/>
            <person name="Fulton B."/>
            <person name="Xu J."/>
            <person name="Minx P."/>
            <person name="Pepin K.H."/>
            <person name="Johnson M."/>
            <person name="Thiruvilangam P."/>
            <person name="Bhonagiri V."/>
            <person name="Nash W.E."/>
            <person name="Mardis E.R."/>
            <person name="Wilson R.K."/>
        </authorList>
    </citation>
    <scope>NUCLEOTIDE SEQUENCE [LARGE SCALE GENOMIC DNA]</scope>
    <source>
        <strain evidence="4 5">DSM 13279</strain>
    </source>
</reference>
<dbReference type="InterPro" id="IPR000683">
    <property type="entry name" value="Gfo/Idh/MocA-like_OxRdtase_N"/>
</dbReference>
<feature type="domain" description="GFO/IDH/MocA-like oxidoreductase" evidence="3">
    <location>
        <begin position="131"/>
        <end position="255"/>
    </location>
</feature>
<dbReference type="GO" id="GO:0000166">
    <property type="term" value="F:nucleotide binding"/>
    <property type="evidence" value="ECO:0007669"/>
    <property type="project" value="InterPro"/>
</dbReference>
<dbReference type="Pfam" id="PF01408">
    <property type="entry name" value="GFO_IDH_MocA"/>
    <property type="match status" value="1"/>
</dbReference>
<evidence type="ECO:0000259" key="2">
    <source>
        <dbReference type="Pfam" id="PF01408"/>
    </source>
</evidence>
<name>B6GBE1_9ACTN</name>
<proteinExistence type="predicted"/>
<dbReference type="SUPFAM" id="SSF51735">
    <property type="entry name" value="NAD(P)-binding Rossmann-fold domains"/>
    <property type="match status" value="1"/>
</dbReference>
<dbReference type="HOGENOM" id="CLU_023194_7_0_11"/>
<comment type="caution">
    <text evidence="4">The sequence shown here is derived from an EMBL/GenBank/DDBJ whole genome shotgun (WGS) entry which is preliminary data.</text>
</comment>
<keyword evidence="5" id="KW-1185">Reference proteome</keyword>
<gene>
    <name evidence="4" type="ORF">COLSTE_01400</name>
</gene>
<dbReference type="Proteomes" id="UP000003560">
    <property type="component" value="Unassembled WGS sequence"/>
</dbReference>